<feature type="signal peptide" evidence="2">
    <location>
        <begin position="1"/>
        <end position="19"/>
    </location>
</feature>
<feature type="compositionally biased region" description="Basic and acidic residues" evidence="1">
    <location>
        <begin position="87"/>
        <end position="96"/>
    </location>
</feature>
<keyword evidence="5" id="KW-1185">Reference proteome</keyword>
<organism evidence="3 5">
    <name type="scientific">Arctia plantaginis</name>
    <name type="common">Wood tiger moth</name>
    <name type="synonym">Phalaena plantaginis</name>
    <dbReference type="NCBI Taxonomy" id="874455"/>
    <lineage>
        <taxon>Eukaryota</taxon>
        <taxon>Metazoa</taxon>
        <taxon>Ecdysozoa</taxon>
        <taxon>Arthropoda</taxon>
        <taxon>Hexapoda</taxon>
        <taxon>Insecta</taxon>
        <taxon>Pterygota</taxon>
        <taxon>Neoptera</taxon>
        <taxon>Endopterygota</taxon>
        <taxon>Lepidoptera</taxon>
        <taxon>Glossata</taxon>
        <taxon>Ditrysia</taxon>
        <taxon>Noctuoidea</taxon>
        <taxon>Erebidae</taxon>
        <taxon>Arctiinae</taxon>
        <taxon>Arctia</taxon>
    </lineage>
</organism>
<name>A0A8S1A1M1_ARCPL</name>
<evidence type="ECO:0000256" key="1">
    <source>
        <dbReference type="SAM" id="MobiDB-lite"/>
    </source>
</evidence>
<reference evidence="5 6" key="1">
    <citation type="submission" date="2020-04" db="EMBL/GenBank/DDBJ databases">
        <authorList>
            <person name="Wallbank WR R."/>
            <person name="Pardo Diaz C."/>
            <person name="Kozak K."/>
            <person name="Martin S."/>
            <person name="Jiggins C."/>
            <person name="Moest M."/>
            <person name="Warren A I."/>
            <person name="Byers J.R.P. K."/>
            <person name="Montejo-Kovacevich G."/>
            <person name="Yen C E."/>
        </authorList>
    </citation>
    <scope>NUCLEOTIDE SEQUENCE [LARGE SCALE GENOMIC DNA]</scope>
</reference>
<dbReference type="Proteomes" id="UP000494106">
    <property type="component" value="Unassembled WGS sequence"/>
</dbReference>
<dbReference type="EMBL" id="CADEBD010000309">
    <property type="protein sequence ID" value="CAB3240287.1"/>
    <property type="molecule type" value="Genomic_DNA"/>
</dbReference>
<evidence type="ECO:0000313" key="5">
    <source>
        <dbReference type="Proteomes" id="UP000494106"/>
    </source>
</evidence>
<dbReference type="EMBL" id="CADEBC010000503">
    <property type="protein sequence ID" value="CAB3239739.1"/>
    <property type="molecule type" value="Genomic_DNA"/>
</dbReference>
<feature type="region of interest" description="Disordered" evidence="1">
    <location>
        <begin position="83"/>
        <end position="113"/>
    </location>
</feature>
<evidence type="ECO:0000313" key="3">
    <source>
        <dbReference type="EMBL" id="CAB3239739.1"/>
    </source>
</evidence>
<gene>
    <name evidence="3" type="ORF">APLA_LOCUS7951</name>
    <name evidence="4" type="ORF">APLA_LOCUS8974</name>
</gene>
<keyword evidence="2" id="KW-0732">Signal</keyword>
<dbReference type="OrthoDB" id="6869788at2759"/>
<accession>A0A8S1A1M1</accession>
<evidence type="ECO:0000313" key="4">
    <source>
        <dbReference type="EMBL" id="CAB3240287.1"/>
    </source>
</evidence>
<sequence length="113" mass="12325">MAKIASLVVAVVLAVAIQGAPSSFDDIVEAAKSGNWEIFQSLLNANLASNPEWKPVDFHSIKELKPPQGGQVYGEAEYTFQSSSDFDGQKTEERGGHKIINNNGKVKEFDFQP</sequence>
<comment type="caution">
    <text evidence="3">The sequence shown here is derived from an EMBL/GenBank/DDBJ whole genome shotgun (WGS) entry which is preliminary data.</text>
</comment>
<evidence type="ECO:0000256" key="2">
    <source>
        <dbReference type="SAM" id="SignalP"/>
    </source>
</evidence>
<feature type="chain" id="PRO_5036273015" evidence="2">
    <location>
        <begin position="20"/>
        <end position="113"/>
    </location>
</feature>
<protein>
    <submittedName>
        <fullName evidence="3">Uncharacterized protein</fullName>
    </submittedName>
</protein>
<dbReference type="AlphaFoldDB" id="A0A8S1A1M1"/>
<dbReference type="Proteomes" id="UP000494256">
    <property type="component" value="Unassembled WGS sequence"/>
</dbReference>
<proteinExistence type="predicted"/>
<evidence type="ECO:0000313" key="6">
    <source>
        <dbReference type="Proteomes" id="UP000494256"/>
    </source>
</evidence>